<protein>
    <submittedName>
        <fullName evidence="2">HDOD domain-containing protein</fullName>
    </submittedName>
</protein>
<comment type="caution">
    <text evidence="2">The sequence shown here is derived from an EMBL/GenBank/DDBJ whole genome shotgun (WGS) entry which is preliminary data.</text>
</comment>
<evidence type="ECO:0000313" key="3">
    <source>
        <dbReference type="Proteomes" id="UP001057522"/>
    </source>
</evidence>
<evidence type="ECO:0000313" key="2">
    <source>
        <dbReference type="EMBL" id="MCL9819846.1"/>
    </source>
</evidence>
<feature type="domain" description="HDOD" evidence="1">
    <location>
        <begin position="20"/>
        <end position="221"/>
    </location>
</feature>
<gene>
    <name evidence="2" type="ORF">NCR95_06685</name>
</gene>
<dbReference type="PROSITE" id="PS51833">
    <property type="entry name" value="HDOD"/>
    <property type="match status" value="1"/>
</dbReference>
<dbReference type="InterPro" id="IPR013976">
    <property type="entry name" value="HDOD"/>
</dbReference>
<evidence type="ECO:0000259" key="1">
    <source>
        <dbReference type="PROSITE" id="PS51833"/>
    </source>
</evidence>
<dbReference type="InterPro" id="IPR052340">
    <property type="entry name" value="RNase_Y/CdgJ"/>
</dbReference>
<sequence>MIGNKDKCMNPLLLKAIQDLPPLPSTVTELRNYIDSNGANLEIKKIATIIQKDPLLVAELLRLANSPFYGFSRQVSTIQQVISLLGINNIKNVVLANSIKSTFTIDVSPYGLDTADFLNNCSKEVDFISNWLKEEDKALANTLVPCAMLLRLGMILLSDILIRSNKDKEFLAENKAHNFQDIREVENHYCGVDSVSFLGFLFDYWKFDEILIQSISYIDTPHAATDETKKNAYALAITNCLFEPYAPLNHFNSKKAIALLNEAKTQNINFNMENFLANLPKEAKDNLAQELES</sequence>
<organism evidence="2 3">
    <name type="scientific">Helicobacter colisuis</name>
    <dbReference type="NCBI Taxonomy" id="2949739"/>
    <lineage>
        <taxon>Bacteria</taxon>
        <taxon>Pseudomonadati</taxon>
        <taxon>Campylobacterota</taxon>
        <taxon>Epsilonproteobacteria</taxon>
        <taxon>Campylobacterales</taxon>
        <taxon>Helicobacteraceae</taxon>
        <taxon>Helicobacter</taxon>
    </lineage>
</organism>
<dbReference type="Gene3D" id="1.10.3210.10">
    <property type="entry name" value="Hypothetical protein af1432"/>
    <property type="match status" value="1"/>
</dbReference>
<dbReference type="SUPFAM" id="SSF109604">
    <property type="entry name" value="HD-domain/PDEase-like"/>
    <property type="match status" value="1"/>
</dbReference>
<keyword evidence="3" id="KW-1185">Reference proteome</keyword>
<name>A0ABT0TV82_9HELI</name>
<dbReference type="Proteomes" id="UP001057522">
    <property type="component" value="Unassembled WGS sequence"/>
</dbReference>
<dbReference type="PANTHER" id="PTHR33525:SF3">
    <property type="entry name" value="RIBONUCLEASE Y"/>
    <property type="match status" value="1"/>
</dbReference>
<proteinExistence type="predicted"/>
<dbReference type="EMBL" id="JAMOKX010000005">
    <property type="protein sequence ID" value="MCL9819846.1"/>
    <property type="molecule type" value="Genomic_DNA"/>
</dbReference>
<dbReference type="Pfam" id="PF08668">
    <property type="entry name" value="HDOD"/>
    <property type="match status" value="1"/>
</dbReference>
<dbReference type="PANTHER" id="PTHR33525">
    <property type="match status" value="1"/>
</dbReference>
<accession>A0ABT0TV82</accession>
<reference evidence="2" key="1">
    <citation type="submission" date="2022-06" db="EMBL/GenBank/DDBJ databases">
        <title>Helicobacter colisuis sp. nov.</title>
        <authorList>
            <person name="Papic B."/>
            <person name="Gruntar I."/>
        </authorList>
    </citation>
    <scope>NUCLEOTIDE SEQUENCE</scope>
    <source>
        <strain evidence="2">11154-15</strain>
    </source>
</reference>